<dbReference type="PANTHER" id="PTHR21146:SF0">
    <property type="entry name" value="BLOC-1-RELATED COMPLEX SUBUNIT 8"/>
    <property type="match status" value="1"/>
</dbReference>
<keyword evidence="6" id="KW-1185">Reference proteome</keyword>
<dbReference type="GeneID" id="106472588"/>
<sequence length="224" mass="25081">MHAAVSETGLHVGQDVELEHKVKKTCERISENLYIVANEPSLACYRLQEHIHKSLPQLVEKRLEVNQVHEDLQGKCYDLDYSLSAVKSMHGSLRHFQNIYDLLRNSVFMKQQLSYQESVRSEKKTLAKFHRFSGSFDHATSVVPNLPTGLSYSASATADLRSSTCNLSQKPVSTQHRSRASSMSLSSSQHAISHGSSVSQPSSPYSRPVVRQKSLSRDATPTKR</sequence>
<evidence type="ECO:0000256" key="2">
    <source>
        <dbReference type="ARBA" id="ARBA00010463"/>
    </source>
</evidence>
<name>A0ABM1TPB0_LIMPO</name>
<evidence type="ECO:0000256" key="5">
    <source>
        <dbReference type="SAM" id="MobiDB-lite"/>
    </source>
</evidence>
<protein>
    <submittedName>
        <fullName evidence="7 8">BLOC-1-related complex subunit 8 homolog</fullName>
    </submittedName>
</protein>
<keyword evidence="3" id="KW-0472">Membrane</keyword>
<reference evidence="7 8" key="1">
    <citation type="submission" date="2025-05" db="UniProtKB">
        <authorList>
            <consortium name="RefSeq"/>
        </authorList>
    </citation>
    <scope>IDENTIFICATION</scope>
    <source>
        <tissue evidence="7 8">Muscle</tissue>
    </source>
</reference>
<dbReference type="Pfam" id="PF10167">
    <property type="entry name" value="BORCS8"/>
    <property type="match status" value="1"/>
</dbReference>
<organism evidence="6 8">
    <name type="scientific">Limulus polyphemus</name>
    <name type="common">Atlantic horseshoe crab</name>
    <dbReference type="NCBI Taxonomy" id="6850"/>
    <lineage>
        <taxon>Eukaryota</taxon>
        <taxon>Metazoa</taxon>
        <taxon>Ecdysozoa</taxon>
        <taxon>Arthropoda</taxon>
        <taxon>Chelicerata</taxon>
        <taxon>Merostomata</taxon>
        <taxon>Xiphosura</taxon>
        <taxon>Limulidae</taxon>
        <taxon>Limulus</taxon>
    </lineage>
</organism>
<comment type="subcellular location">
    <subcellularLocation>
        <location evidence="1">Lysosome membrane</location>
    </subcellularLocation>
</comment>
<evidence type="ECO:0000256" key="3">
    <source>
        <dbReference type="ARBA" id="ARBA00023136"/>
    </source>
</evidence>
<feature type="compositionally biased region" description="Low complexity" evidence="5">
    <location>
        <begin position="180"/>
        <end position="212"/>
    </location>
</feature>
<dbReference type="RefSeq" id="XP_022257716.1">
    <property type="nucleotide sequence ID" value="XM_022402008.1"/>
</dbReference>
<dbReference type="PANTHER" id="PTHR21146">
    <property type="entry name" value="MEF2B PROTEIN"/>
    <property type="match status" value="1"/>
</dbReference>
<dbReference type="Proteomes" id="UP000694941">
    <property type="component" value="Unplaced"/>
</dbReference>
<comment type="similarity">
    <text evidence="2">Belongs to the BORCS8 family.</text>
</comment>
<dbReference type="InterPro" id="IPR019320">
    <property type="entry name" value="BORCS8"/>
</dbReference>
<feature type="compositionally biased region" description="Polar residues" evidence="5">
    <location>
        <begin position="165"/>
        <end position="175"/>
    </location>
</feature>
<proteinExistence type="inferred from homology"/>
<keyword evidence="4" id="KW-0458">Lysosome</keyword>
<evidence type="ECO:0000313" key="7">
    <source>
        <dbReference type="RefSeq" id="XP_013788701.1"/>
    </source>
</evidence>
<evidence type="ECO:0000256" key="1">
    <source>
        <dbReference type="ARBA" id="ARBA00004656"/>
    </source>
</evidence>
<dbReference type="RefSeq" id="XP_013788701.1">
    <property type="nucleotide sequence ID" value="XM_013933247.2"/>
</dbReference>
<feature type="region of interest" description="Disordered" evidence="5">
    <location>
        <begin position="165"/>
        <end position="224"/>
    </location>
</feature>
<evidence type="ECO:0000313" key="9">
    <source>
        <dbReference type="RefSeq" id="XP_022257723.1"/>
    </source>
</evidence>
<evidence type="ECO:0000313" key="6">
    <source>
        <dbReference type="Proteomes" id="UP000694941"/>
    </source>
</evidence>
<evidence type="ECO:0000256" key="4">
    <source>
        <dbReference type="ARBA" id="ARBA00023228"/>
    </source>
</evidence>
<evidence type="ECO:0000313" key="8">
    <source>
        <dbReference type="RefSeq" id="XP_022257716.1"/>
    </source>
</evidence>
<gene>
    <name evidence="7 8 9" type="primary">LOC106472588</name>
</gene>
<dbReference type="RefSeq" id="XP_022257723.1">
    <property type="nucleotide sequence ID" value="XM_022402015.1"/>
</dbReference>
<accession>A0ABM1TPB0</accession>